<sequence>MCDRRAEHASRPHCLSELGKGFGAMLTAMDENGNVRTSTLIVGVVATLALIALGTFVIEPLIPRFKFLSYLPALVFTTIYINVHRRRAAGDASEHQHRPTNHD</sequence>
<comment type="caution">
    <text evidence="2">The sequence shown here is derived from an EMBL/GenBank/DDBJ whole genome shotgun (WGS) entry which is preliminary data.</text>
</comment>
<keyword evidence="3" id="KW-1185">Reference proteome</keyword>
<protein>
    <submittedName>
        <fullName evidence="2">Uncharacterized protein</fullName>
    </submittedName>
</protein>
<dbReference type="EMBL" id="JACHZG010000001">
    <property type="protein sequence ID" value="MBB3326365.1"/>
    <property type="molecule type" value="Genomic_DNA"/>
</dbReference>
<keyword evidence="1" id="KW-0472">Membrane</keyword>
<reference evidence="2 3" key="1">
    <citation type="submission" date="2020-08" db="EMBL/GenBank/DDBJ databases">
        <title>Sequencing the genomes of 1000 actinobacteria strains.</title>
        <authorList>
            <person name="Klenk H.-P."/>
        </authorList>
    </citation>
    <scope>NUCLEOTIDE SEQUENCE [LARGE SCALE GENOMIC DNA]</scope>
    <source>
        <strain evidence="2 3">DSM 11053</strain>
    </source>
</reference>
<name>A0A7W5JUC3_9ACTN</name>
<feature type="transmembrane region" description="Helical" evidence="1">
    <location>
        <begin position="39"/>
        <end position="58"/>
    </location>
</feature>
<evidence type="ECO:0000256" key="1">
    <source>
        <dbReference type="SAM" id="Phobius"/>
    </source>
</evidence>
<dbReference type="AlphaFoldDB" id="A0A7W5JUC3"/>
<keyword evidence="1" id="KW-0812">Transmembrane</keyword>
<keyword evidence="1" id="KW-1133">Transmembrane helix</keyword>
<evidence type="ECO:0000313" key="3">
    <source>
        <dbReference type="Proteomes" id="UP000565572"/>
    </source>
</evidence>
<evidence type="ECO:0000313" key="2">
    <source>
        <dbReference type="EMBL" id="MBB3326365.1"/>
    </source>
</evidence>
<gene>
    <name evidence="2" type="ORF">FHX39_001309</name>
</gene>
<accession>A0A7W5JUC3</accession>
<dbReference type="Proteomes" id="UP000565572">
    <property type="component" value="Unassembled WGS sequence"/>
</dbReference>
<feature type="transmembrane region" description="Helical" evidence="1">
    <location>
        <begin position="64"/>
        <end position="83"/>
    </location>
</feature>
<proteinExistence type="predicted"/>
<organism evidence="2 3">
    <name type="scientific">Microlunatus antarcticus</name>
    <dbReference type="NCBI Taxonomy" id="53388"/>
    <lineage>
        <taxon>Bacteria</taxon>
        <taxon>Bacillati</taxon>
        <taxon>Actinomycetota</taxon>
        <taxon>Actinomycetes</taxon>
        <taxon>Propionibacteriales</taxon>
        <taxon>Propionibacteriaceae</taxon>
        <taxon>Microlunatus</taxon>
    </lineage>
</organism>